<evidence type="ECO:0000256" key="1">
    <source>
        <dbReference type="ARBA" id="ARBA00022729"/>
    </source>
</evidence>
<proteinExistence type="predicted"/>
<dbReference type="OrthoDB" id="270827at2"/>
<organism evidence="2 3">
    <name type="scientific">Symmachiella macrocystis</name>
    <dbReference type="NCBI Taxonomy" id="2527985"/>
    <lineage>
        <taxon>Bacteria</taxon>
        <taxon>Pseudomonadati</taxon>
        <taxon>Planctomycetota</taxon>
        <taxon>Planctomycetia</taxon>
        <taxon>Planctomycetales</taxon>
        <taxon>Planctomycetaceae</taxon>
        <taxon>Symmachiella</taxon>
    </lineage>
</organism>
<accession>A0A5C6BJZ1</accession>
<comment type="caution">
    <text evidence="2">The sequence shown here is derived from an EMBL/GenBank/DDBJ whole genome shotgun (WGS) entry which is preliminary data.</text>
</comment>
<dbReference type="AlphaFoldDB" id="A0A5C6BJZ1"/>
<reference evidence="2 3" key="1">
    <citation type="submission" date="2019-02" db="EMBL/GenBank/DDBJ databases">
        <title>Deep-cultivation of Planctomycetes and their phenomic and genomic characterization uncovers novel biology.</title>
        <authorList>
            <person name="Wiegand S."/>
            <person name="Jogler M."/>
            <person name="Boedeker C."/>
            <person name="Pinto D."/>
            <person name="Vollmers J."/>
            <person name="Rivas-Marin E."/>
            <person name="Kohn T."/>
            <person name="Peeters S.H."/>
            <person name="Heuer A."/>
            <person name="Rast P."/>
            <person name="Oberbeckmann S."/>
            <person name="Bunk B."/>
            <person name="Jeske O."/>
            <person name="Meyerdierks A."/>
            <person name="Storesund J.E."/>
            <person name="Kallscheuer N."/>
            <person name="Luecker S."/>
            <person name="Lage O.M."/>
            <person name="Pohl T."/>
            <person name="Merkel B.J."/>
            <person name="Hornburger P."/>
            <person name="Mueller R.-W."/>
            <person name="Bruemmer F."/>
            <person name="Labrenz M."/>
            <person name="Spormann A.M."/>
            <person name="Op Den Camp H."/>
            <person name="Overmann J."/>
            <person name="Amann R."/>
            <person name="Jetten M.S.M."/>
            <person name="Mascher T."/>
            <person name="Medema M.H."/>
            <person name="Devos D.P."/>
            <person name="Kaster A.-K."/>
            <person name="Ovreas L."/>
            <person name="Rohde M."/>
            <person name="Galperin M.Y."/>
            <person name="Jogler C."/>
        </authorList>
    </citation>
    <scope>NUCLEOTIDE SEQUENCE [LARGE SCALE GENOMIC DNA]</scope>
    <source>
        <strain evidence="2 3">CA54</strain>
    </source>
</reference>
<evidence type="ECO:0000313" key="3">
    <source>
        <dbReference type="Proteomes" id="UP000320735"/>
    </source>
</evidence>
<evidence type="ECO:0008006" key="4">
    <source>
        <dbReference type="Google" id="ProtNLM"/>
    </source>
</evidence>
<dbReference type="InterPro" id="IPR029058">
    <property type="entry name" value="AB_hydrolase_fold"/>
</dbReference>
<dbReference type="SUPFAM" id="SSF53474">
    <property type="entry name" value="alpha/beta-Hydrolases"/>
    <property type="match status" value="1"/>
</dbReference>
<keyword evidence="1" id="KW-0732">Signal</keyword>
<keyword evidence="3" id="KW-1185">Reference proteome</keyword>
<dbReference type="InterPro" id="IPR050955">
    <property type="entry name" value="Plant_Biomass_Hydrol_Est"/>
</dbReference>
<gene>
    <name evidence="2" type="ORF">CA54_04340</name>
</gene>
<protein>
    <recommendedName>
        <fullName evidence="4">Phospholipase/Carboxylesterase</fullName>
    </recommendedName>
</protein>
<dbReference type="PANTHER" id="PTHR43037:SF1">
    <property type="entry name" value="BLL1128 PROTEIN"/>
    <property type="match status" value="1"/>
</dbReference>
<dbReference type="Gene3D" id="3.40.50.1820">
    <property type="entry name" value="alpha/beta hydrolase"/>
    <property type="match status" value="1"/>
</dbReference>
<dbReference type="RefSeq" id="WP_146369210.1">
    <property type="nucleotide sequence ID" value="NZ_SJPP01000001.1"/>
</dbReference>
<dbReference type="EMBL" id="SJPP01000001">
    <property type="protein sequence ID" value="TWU11626.1"/>
    <property type="molecule type" value="Genomic_DNA"/>
</dbReference>
<dbReference type="PANTHER" id="PTHR43037">
    <property type="entry name" value="UNNAMED PRODUCT-RELATED"/>
    <property type="match status" value="1"/>
</dbReference>
<evidence type="ECO:0000313" key="2">
    <source>
        <dbReference type="EMBL" id="TWU11626.1"/>
    </source>
</evidence>
<dbReference type="Proteomes" id="UP000320735">
    <property type="component" value="Unassembled WGS sequence"/>
</dbReference>
<name>A0A5C6BJZ1_9PLAN</name>
<sequence length="258" mass="29028">MNTRFSHNAAQVGGEGLDALAATDLIPTSYSAALRRRFDIDVDTIESPAATYVPEYYESNYAYPLLIWLHDEGGTERDLLRIMPEISNRNYFGMSLRGPLQARTDQDGYRWSHLIDDVIAVENELHEQVGRLRRMYNIHSERVFIGGCGDGATAAIRIALRHPEWFAGVACLGGGMPTMDKPLANYRQMQGKRILLASEQSGETAEPSQTRGLGTLLHTAGMTICSRMYESAKPTHHDVVRDIDRWMMQECYRTVTVE</sequence>